<evidence type="ECO:0000313" key="2">
    <source>
        <dbReference type="EMBL" id="ECF7798951.1"/>
    </source>
</evidence>
<keyword evidence="2" id="KW-0547">Nucleotide-binding</keyword>
<proteinExistence type="predicted"/>
<dbReference type="GO" id="GO:0016887">
    <property type="term" value="F:ATP hydrolysis activity"/>
    <property type="evidence" value="ECO:0007669"/>
    <property type="project" value="InterPro"/>
</dbReference>
<dbReference type="InterPro" id="IPR049945">
    <property type="entry name" value="AAA_22"/>
</dbReference>
<gene>
    <name evidence="2" type="ORF">C2A64_04965</name>
</gene>
<dbReference type="Pfam" id="PF13401">
    <property type="entry name" value="AAA_22"/>
    <property type="match status" value="1"/>
</dbReference>
<dbReference type="GO" id="GO:0005524">
    <property type="term" value="F:ATP binding"/>
    <property type="evidence" value="ECO:0007669"/>
    <property type="project" value="UniProtKB-KW"/>
</dbReference>
<dbReference type="SUPFAM" id="SSF52540">
    <property type="entry name" value="P-loop containing nucleoside triphosphate hydrolases"/>
    <property type="match status" value="1"/>
</dbReference>
<comment type="caution">
    <text evidence="2">The sequence shown here is derived from an EMBL/GenBank/DDBJ whole genome shotgun (WGS) entry which is preliminary data.</text>
</comment>
<protein>
    <submittedName>
        <fullName evidence="2">ATP-binding protein</fullName>
    </submittedName>
</protein>
<name>A0A5Y2TEG4_SALER</name>
<dbReference type="AlphaFoldDB" id="A0A5Y2TEG4"/>
<dbReference type="SMART" id="SM00382">
    <property type="entry name" value="AAA"/>
    <property type="match status" value="1"/>
</dbReference>
<evidence type="ECO:0000259" key="1">
    <source>
        <dbReference type="SMART" id="SM00382"/>
    </source>
</evidence>
<dbReference type="InterPro" id="IPR003593">
    <property type="entry name" value="AAA+_ATPase"/>
</dbReference>
<reference evidence="2" key="1">
    <citation type="submission" date="2018-07" db="EMBL/GenBank/DDBJ databases">
        <authorList>
            <consortium name="PulseNet: The National Subtyping Network for Foodborne Disease Surveillance"/>
            <person name="Tarr C.L."/>
            <person name="Trees E."/>
            <person name="Katz L.S."/>
            <person name="Carleton-Romer H.A."/>
            <person name="Stroika S."/>
            <person name="Kucerova Z."/>
            <person name="Roache K.F."/>
            <person name="Sabol A.L."/>
            <person name="Besser J."/>
            <person name="Gerner-Smidt P."/>
        </authorList>
    </citation>
    <scope>NUCLEOTIDE SEQUENCE</scope>
    <source>
        <strain evidence="2">PNUSAS028423</strain>
    </source>
</reference>
<dbReference type="InterPro" id="IPR027417">
    <property type="entry name" value="P-loop_NTPase"/>
</dbReference>
<feature type="domain" description="AAA+ ATPase" evidence="1">
    <location>
        <begin position="123"/>
        <end position="283"/>
    </location>
</feature>
<keyword evidence="2" id="KW-0067">ATP-binding</keyword>
<sequence length="479" mass="54002">MKKVIAQYREAILPEHRGNPLIEALPPMLDEQEILLAFSHFPPPDEHIRWSGSASVRRHYVDRIKNFRCPQTCYTECYRYLERVIRDGYAARNPLKSSTQQYLHYYADERPDIEPEDGYFHPSADTVTIVGNSGSGKTTMLEQVLGYFPQVIEHTEYKGTIPGVSHQVIWIKVNCPYNASVRDLCESILAMLDNVLGSDATKPAIRNGSLARQIAQKIKSSFLGVLVIDEMQRLKFSRTGGEATLIDFLHEIVDSLGVSLVFCGNHPLEETLSKKLRIARRAESGGFIIISAPGYNTPDWQSFITYLWPLQWTNVETPLTRELNEELFLLSRGNLSVAQLIYRRAQMRVIGSGNEIINKAVLRAAVPPLSARAEDFPDITTLFSAPAPVTVKSNTHRINSVSETINDDGSESSCLLITGDLTRPQHTELYDKTMDALKSFEDKIIRIEYRSVFRSLSAEQENFGRLTAYGLLCTDPSLE</sequence>
<dbReference type="Gene3D" id="3.40.50.300">
    <property type="entry name" value="P-loop containing nucleotide triphosphate hydrolases"/>
    <property type="match status" value="1"/>
</dbReference>
<accession>A0A5Y2TEG4</accession>
<organism evidence="2">
    <name type="scientific">Salmonella enterica</name>
    <name type="common">Salmonella choleraesuis</name>
    <dbReference type="NCBI Taxonomy" id="28901"/>
    <lineage>
        <taxon>Bacteria</taxon>
        <taxon>Pseudomonadati</taxon>
        <taxon>Pseudomonadota</taxon>
        <taxon>Gammaproteobacteria</taxon>
        <taxon>Enterobacterales</taxon>
        <taxon>Enterobacteriaceae</taxon>
        <taxon>Salmonella</taxon>
    </lineage>
</organism>
<dbReference type="EMBL" id="AAIMHF010000003">
    <property type="protein sequence ID" value="ECF7798951.1"/>
    <property type="molecule type" value="Genomic_DNA"/>
</dbReference>